<proteinExistence type="predicted"/>
<reference evidence="4" key="1">
    <citation type="submission" date="2016-10" db="EMBL/GenBank/DDBJ databases">
        <authorList>
            <person name="Varghese N."/>
            <person name="Submissions S."/>
        </authorList>
    </citation>
    <scope>NUCLEOTIDE SEQUENCE [LARGE SCALE GENOMIC DNA]</scope>
    <source>
        <strain evidence="4">DSM 3695</strain>
    </source>
</reference>
<evidence type="ECO:0000313" key="4">
    <source>
        <dbReference type="Proteomes" id="UP000199310"/>
    </source>
</evidence>
<feature type="signal peptide" evidence="2">
    <location>
        <begin position="1"/>
        <end position="22"/>
    </location>
</feature>
<name>A0A1I0RQJ6_9BACT</name>
<evidence type="ECO:0008006" key="5">
    <source>
        <dbReference type="Google" id="ProtNLM"/>
    </source>
</evidence>
<feature type="chain" id="PRO_5011463715" description="Carbohydrate-binding family V/XII" evidence="2">
    <location>
        <begin position="23"/>
        <end position="710"/>
    </location>
</feature>
<organism evidence="3 4">
    <name type="scientific">Chitinophaga arvensicola</name>
    <dbReference type="NCBI Taxonomy" id="29529"/>
    <lineage>
        <taxon>Bacteria</taxon>
        <taxon>Pseudomonadati</taxon>
        <taxon>Bacteroidota</taxon>
        <taxon>Chitinophagia</taxon>
        <taxon>Chitinophagales</taxon>
        <taxon>Chitinophagaceae</taxon>
        <taxon>Chitinophaga</taxon>
    </lineage>
</organism>
<sequence>MMLYRIFLMLLIAGCCSLYSSAQQWPYSIPVSQGTIVVYQPQPQSFNNNQLSAIAAVSFQKKGADPVFGAVWIDASVLTDRDTRIVTLQALKVSDARFPGTADSTKLLQLRNLLEQELPRHQLHISLDELLSELAENNPGAAAEAGLKNDPPKIIFKEQNSLLVTIDGEPKVQADKTLGVSRVVNTPFVIVQEKAGHPFYLFVGGRWFSASHTTSPWSYAKNPPSAIQKVGKQIMANNKETPLSLDSLPEIIVSTVPAELIQSNGTPDFAPVAGTGLLYMSNSADNIFMQISSQEYYVLLAGRWYLSRSLQGPWDYVAPADLPKDFASIPEGTQKDVVLASVPGTPAAKEAVMDAQVPQTAKVDRKKATTTVTYDGTPKFAAVSNTGLEYAVNTASTVLKEGNVYYVVDKGVWFTGNSPNGPWTAATSRPAEVDKIPPSSPVYNIKYVYIYDVTPDVIYMGYTPGYTGCYVMGPTVVYGTGYNYAPWYGSMYYPRPVTWGFGMSYNPWTGWSIGFGMSVGFFHFGIGYNFGGGWWGPPVFHPPFFYPYPHVYGPVVVNNIHVNNFYNHTNIYNHRTDVITHDRNLSGATQGRISRATQGNLSGATQGRISRATQGNLSGATQGAVSRARSGNLSGAVQADRNGNVFQRNSDGGWQQRQGNQWRPATNGASRQQMEQQFQQRQRGWQHSQNFQSFQRPQGNFRSGGFQRRH</sequence>
<evidence type="ECO:0000256" key="1">
    <source>
        <dbReference type="SAM" id="MobiDB-lite"/>
    </source>
</evidence>
<feature type="compositionally biased region" description="Low complexity" evidence="1">
    <location>
        <begin position="652"/>
        <end position="663"/>
    </location>
</feature>
<dbReference type="STRING" id="29529.SAMN04488122_3236"/>
<gene>
    <name evidence="3" type="ORF">SAMN04488122_3236</name>
</gene>
<feature type="compositionally biased region" description="Polar residues" evidence="1">
    <location>
        <begin position="690"/>
        <end position="701"/>
    </location>
</feature>
<keyword evidence="4" id="KW-1185">Reference proteome</keyword>
<dbReference type="Proteomes" id="UP000199310">
    <property type="component" value="Unassembled WGS sequence"/>
</dbReference>
<protein>
    <recommendedName>
        <fullName evidence="5">Carbohydrate-binding family V/XII</fullName>
    </recommendedName>
</protein>
<accession>A0A1I0RQJ6</accession>
<evidence type="ECO:0000313" key="3">
    <source>
        <dbReference type="EMBL" id="SEW43577.1"/>
    </source>
</evidence>
<evidence type="ECO:0000256" key="2">
    <source>
        <dbReference type="SAM" id="SignalP"/>
    </source>
</evidence>
<feature type="compositionally biased region" description="Low complexity" evidence="1">
    <location>
        <begin position="671"/>
        <end position="689"/>
    </location>
</feature>
<keyword evidence="2" id="KW-0732">Signal</keyword>
<dbReference type="EMBL" id="FOJG01000001">
    <property type="protein sequence ID" value="SEW43577.1"/>
    <property type="molecule type" value="Genomic_DNA"/>
</dbReference>
<feature type="region of interest" description="Disordered" evidence="1">
    <location>
        <begin position="590"/>
        <end position="710"/>
    </location>
</feature>
<feature type="compositionally biased region" description="Polar residues" evidence="1">
    <location>
        <begin position="590"/>
        <end position="635"/>
    </location>
</feature>
<dbReference type="AlphaFoldDB" id="A0A1I0RQJ6"/>